<evidence type="ECO:0000256" key="1">
    <source>
        <dbReference type="ARBA" id="ARBA00022448"/>
    </source>
</evidence>
<reference evidence="9 11" key="2">
    <citation type="submission" date="2015-09" db="EMBL/GenBank/DDBJ databases">
        <authorList>
            <person name="Rodrigo-Torres L."/>
            <person name="Arahal D.R."/>
        </authorList>
    </citation>
    <scope>NUCLEOTIDE SEQUENCE [LARGE SCALE GENOMIC DNA]</scope>
    <source>
        <strain evidence="9 11">CECT 5118</strain>
    </source>
</reference>
<evidence type="ECO:0000259" key="8">
    <source>
        <dbReference type="PROSITE" id="PS51007"/>
    </source>
</evidence>
<sequence length="235" mass="25439">MRAIAIISLWAALAGAALSDEAATAIGDADRGAKIFKKCQACHQVGEGAKHRIGPHLNGIFFRPAASFAGYKYSKGMRRAADSGLLWDLEGLEAFLTNPRKAVPGTKMSFAGLKKPKDRADLLAYLRQFSDNPADIPEAAPTARKVEIDLPPEVLALVGDPDFGEYLSTECTTCHQTDGDYDGIPAIIGWPTEDFVIAMHAYKQKQRDHPVMQMMAGRLSDEEIAALAAYFAGLE</sequence>
<evidence type="ECO:0000313" key="12">
    <source>
        <dbReference type="Proteomes" id="UP000051887"/>
    </source>
</evidence>
<accession>A0A0N7LXX4</accession>
<dbReference type="GO" id="GO:0009055">
    <property type="term" value="F:electron transfer activity"/>
    <property type="evidence" value="ECO:0007669"/>
    <property type="project" value="InterPro"/>
</dbReference>
<feature type="signal peptide" evidence="7">
    <location>
        <begin position="1"/>
        <end position="22"/>
    </location>
</feature>
<keyword evidence="2 6" id="KW-0349">Heme</keyword>
<dbReference type="Pfam" id="PF00034">
    <property type="entry name" value="Cytochrom_C"/>
    <property type="match status" value="2"/>
</dbReference>
<evidence type="ECO:0000256" key="6">
    <source>
        <dbReference type="PROSITE-ProRule" id="PRU00433"/>
    </source>
</evidence>
<evidence type="ECO:0000256" key="5">
    <source>
        <dbReference type="ARBA" id="ARBA00023004"/>
    </source>
</evidence>
<keyword evidence="3 6" id="KW-0479">Metal-binding</keyword>
<evidence type="ECO:0000256" key="3">
    <source>
        <dbReference type="ARBA" id="ARBA00022723"/>
    </source>
</evidence>
<dbReference type="SUPFAM" id="SSF46626">
    <property type="entry name" value="Cytochrome c"/>
    <property type="match status" value="2"/>
</dbReference>
<dbReference type="GO" id="GO:0020037">
    <property type="term" value="F:heme binding"/>
    <property type="evidence" value="ECO:0007669"/>
    <property type="project" value="InterPro"/>
</dbReference>
<evidence type="ECO:0000313" key="10">
    <source>
        <dbReference type="EMBL" id="CUH73124.1"/>
    </source>
</evidence>
<name>A0A0N7LXX4_9RHOB</name>
<dbReference type="PANTHER" id="PTHR11961">
    <property type="entry name" value="CYTOCHROME C"/>
    <property type="match status" value="1"/>
</dbReference>
<evidence type="ECO:0000256" key="2">
    <source>
        <dbReference type="ARBA" id="ARBA00022617"/>
    </source>
</evidence>
<dbReference type="InterPro" id="IPR002327">
    <property type="entry name" value="Cyt_c_1A/1B"/>
</dbReference>
<dbReference type="InterPro" id="IPR009056">
    <property type="entry name" value="Cyt_c-like_dom"/>
</dbReference>
<dbReference type="GO" id="GO:0046872">
    <property type="term" value="F:metal ion binding"/>
    <property type="evidence" value="ECO:0007669"/>
    <property type="project" value="UniProtKB-KW"/>
</dbReference>
<protein>
    <submittedName>
        <fullName evidence="10">Cytochrome c2</fullName>
    </submittedName>
</protein>
<organism evidence="10 12">
    <name type="scientific">Thalassovita autumnalis</name>
    <dbReference type="NCBI Taxonomy" id="2072972"/>
    <lineage>
        <taxon>Bacteria</taxon>
        <taxon>Pseudomonadati</taxon>
        <taxon>Pseudomonadota</taxon>
        <taxon>Alphaproteobacteria</taxon>
        <taxon>Rhodobacterales</taxon>
        <taxon>Roseobacteraceae</taxon>
        <taxon>Thalassovita</taxon>
    </lineage>
</organism>
<feature type="domain" description="Cytochrome c" evidence="8">
    <location>
        <begin position="159"/>
        <end position="235"/>
    </location>
</feature>
<reference evidence="10 12" key="1">
    <citation type="submission" date="2015-09" db="EMBL/GenBank/DDBJ databases">
        <authorList>
            <consortium name="Swine Surveillance"/>
        </authorList>
    </citation>
    <scope>NUCLEOTIDE SEQUENCE [LARGE SCALE GENOMIC DNA]</scope>
    <source>
        <strain evidence="10 12">5120</strain>
    </source>
</reference>
<feature type="chain" id="PRO_5009790961" evidence="7">
    <location>
        <begin position="23"/>
        <end position="235"/>
    </location>
</feature>
<dbReference type="Gene3D" id="1.10.760.10">
    <property type="entry name" value="Cytochrome c-like domain"/>
    <property type="match status" value="2"/>
</dbReference>
<dbReference type="PROSITE" id="PS51007">
    <property type="entry name" value="CYTC"/>
    <property type="match status" value="2"/>
</dbReference>
<gene>
    <name evidence="9" type="ORF">TL5118_03691</name>
    <name evidence="10" type="ORF">TL5120_02931</name>
</gene>
<keyword evidence="11" id="KW-1185">Reference proteome</keyword>
<dbReference type="PRINTS" id="PR00604">
    <property type="entry name" value="CYTCHRMECIAB"/>
</dbReference>
<feature type="domain" description="Cytochrome c" evidence="8">
    <location>
        <begin position="27"/>
        <end position="130"/>
    </location>
</feature>
<dbReference type="Proteomes" id="UP000051086">
    <property type="component" value="Unassembled WGS sequence"/>
</dbReference>
<evidence type="ECO:0000256" key="4">
    <source>
        <dbReference type="ARBA" id="ARBA00022982"/>
    </source>
</evidence>
<keyword evidence="5 6" id="KW-0408">Iron</keyword>
<dbReference type="InterPro" id="IPR036909">
    <property type="entry name" value="Cyt_c-like_dom_sf"/>
</dbReference>
<keyword evidence="7" id="KW-0732">Signal</keyword>
<dbReference type="EMBL" id="CYSB01000040">
    <property type="protein sequence ID" value="CUH69721.1"/>
    <property type="molecule type" value="Genomic_DNA"/>
</dbReference>
<evidence type="ECO:0000313" key="11">
    <source>
        <dbReference type="Proteomes" id="UP000051086"/>
    </source>
</evidence>
<dbReference type="OrthoDB" id="9805828at2"/>
<evidence type="ECO:0000256" key="7">
    <source>
        <dbReference type="SAM" id="SignalP"/>
    </source>
</evidence>
<dbReference type="EMBL" id="CYSC01000035">
    <property type="protein sequence ID" value="CUH73124.1"/>
    <property type="molecule type" value="Genomic_DNA"/>
</dbReference>
<dbReference type="Proteomes" id="UP000051887">
    <property type="component" value="Unassembled WGS sequence"/>
</dbReference>
<keyword evidence="4" id="KW-0249">Electron transport</keyword>
<keyword evidence="1" id="KW-0813">Transport</keyword>
<dbReference type="RefSeq" id="WP_058244274.1">
    <property type="nucleotide sequence ID" value="NZ_CYSB01000040.1"/>
</dbReference>
<dbReference type="AlphaFoldDB" id="A0A0N7LXX4"/>
<evidence type="ECO:0000313" key="9">
    <source>
        <dbReference type="EMBL" id="CUH69721.1"/>
    </source>
</evidence>
<proteinExistence type="predicted"/>